<evidence type="ECO:0000313" key="2">
    <source>
        <dbReference type="EMBL" id="SBP41786.1"/>
    </source>
</evidence>
<sequence length="72" mass="7598">GGDCGDHSRPMGTIQKITTLDPSDVASAMAQEKKQQEDDHAISLSKLSPSFTDELAATGPGPNFSQDLRTPV</sequence>
<reference evidence="2" key="1">
    <citation type="submission" date="2016-05" db="EMBL/GenBank/DDBJ databases">
        <authorList>
            <person name="Lavstsen T."/>
            <person name="Jespersen J.S."/>
        </authorList>
    </citation>
    <scope>NUCLEOTIDE SEQUENCE</scope>
    <source>
        <tissue evidence="2">Brain</tissue>
    </source>
</reference>
<organism evidence="2">
    <name type="scientific">Nothobranchius furzeri</name>
    <name type="common">Turquoise killifish</name>
    <dbReference type="NCBI Taxonomy" id="105023"/>
    <lineage>
        <taxon>Eukaryota</taxon>
        <taxon>Metazoa</taxon>
        <taxon>Chordata</taxon>
        <taxon>Craniata</taxon>
        <taxon>Vertebrata</taxon>
        <taxon>Euteleostomi</taxon>
        <taxon>Actinopterygii</taxon>
        <taxon>Neopterygii</taxon>
        <taxon>Teleostei</taxon>
        <taxon>Neoteleostei</taxon>
        <taxon>Acanthomorphata</taxon>
        <taxon>Ovalentaria</taxon>
        <taxon>Atherinomorphae</taxon>
        <taxon>Cyprinodontiformes</taxon>
        <taxon>Nothobranchiidae</taxon>
        <taxon>Nothobranchius</taxon>
    </lineage>
</organism>
<dbReference type="EMBL" id="HADY01003301">
    <property type="protein sequence ID" value="SBP41786.1"/>
    <property type="molecule type" value="Transcribed_RNA"/>
</dbReference>
<evidence type="ECO:0000256" key="1">
    <source>
        <dbReference type="SAM" id="MobiDB-lite"/>
    </source>
</evidence>
<feature type="region of interest" description="Disordered" evidence="1">
    <location>
        <begin position="52"/>
        <end position="72"/>
    </location>
</feature>
<feature type="non-terminal residue" evidence="2">
    <location>
        <position position="1"/>
    </location>
</feature>
<proteinExistence type="predicted"/>
<accession>A0A1A7ZHJ4</accession>
<feature type="compositionally biased region" description="Polar residues" evidence="1">
    <location>
        <begin position="63"/>
        <end position="72"/>
    </location>
</feature>
<protein>
    <submittedName>
        <fullName evidence="2">Dual specificity phosphatase 27 (Putative)</fullName>
    </submittedName>
</protein>
<gene>
    <name evidence="2" type="primary">DUSP27</name>
</gene>
<name>A0A1A7ZHJ4_NOTFU</name>
<dbReference type="AlphaFoldDB" id="A0A1A7ZHJ4"/>
<reference evidence="2" key="2">
    <citation type="submission" date="2016-06" db="EMBL/GenBank/DDBJ databases">
        <title>The genome of a short-lived fish provides insights into sex chromosome evolution and the genetic control of aging.</title>
        <authorList>
            <person name="Reichwald K."/>
            <person name="Felder M."/>
            <person name="Petzold A."/>
            <person name="Koch P."/>
            <person name="Groth M."/>
            <person name="Platzer M."/>
        </authorList>
    </citation>
    <scope>NUCLEOTIDE SEQUENCE</scope>
    <source>
        <tissue evidence="2">Brain</tissue>
    </source>
</reference>